<dbReference type="PANTHER" id="PTHR32175:SF26">
    <property type="entry name" value="PROTEIN, PUTATIVE, EXPRESSED-RELATED"/>
    <property type="match status" value="1"/>
</dbReference>
<proteinExistence type="predicted"/>
<organism evidence="3 4">
    <name type="scientific">Musa troglodytarum</name>
    <name type="common">fe'i banana</name>
    <dbReference type="NCBI Taxonomy" id="320322"/>
    <lineage>
        <taxon>Eukaryota</taxon>
        <taxon>Viridiplantae</taxon>
        <taxon>Streptophyta</taxon>
        <taxon>Embryophyta</taxon>
        <taxon>Tracheophyta</taxon>
        <taxon>Spermatophyta</taxon>
        <taxon>Magnoliopsida</taxon>
        <taxon>Liliopsida</taxon>
        <taxon>Zingiberales</taxon>
        <taxon>Musaceae</taxon>
        <taxon>Musa</taxon>
    </lineage>
</organism>
<evidence type="ECO:0000313" key="3">
    <source>
        <dbReference type="EMBL" id="URE00942.1"/>
    </source>
</evidence>
<feature type="region of interest" description="Disordered" evidence="1">
    <location>
        <begin position="512"/>
        <end position="532"/>
    </location>
</feature>
<keyword evidence="4" id="KW-1185">Reference proteome</keyword>
<feature type="compositionally biased region" description="Basic and acidic residues" evidence="1">
    <location>
        <begin position="222"/>
        <end position="232"/>
    </location>
</feature>
<dbReference type="InterPro" id="IPR057670">
    <property type="entry name" value="SH3_retrovirus"/>
</dbReference>
<gene>
    <name evidence="3" type="ORF">MUK42_16568</name>
</gene>
<dbReference type="OrthoDB" id="413361at2759"/>
<dbReference type="InterPro" id="IPR027417">
    <property type="entry name" value="P-loop_NTPase"/>
</dbReference>
<feature type="compositionally biased region" description="Low complexity" evidence="1">
    <location>
        <begin position="193"/>
        <end position="202"/>
    </location>
</feature>
<dbReference type="Proteomes" id="UP001055439">
    <property type="component" value="Chromosome 5"/>
</dbReference>
<dbReference type="Pfam" id="PF25597">
    <property type="entry name" value="SH3_retrovirus"/>
    <property type="match status" value="1"/>
</dbReference>
<evidence type="ECO:0000256" key="1">
    <source>
        <dbReference type="SAM" id="MobiDB-lite"/>
    </source>
</evidence>
<dbReference type="Gene3D" id="3.40.50.300">
    <property type="entry name" value="P-loop containing nucleotide triphosphate hydrolases"/>
    <property type="match status" value="1"/>
</dbReference>
<dbReference type="AlphaFoldDB" id="A0A9E7FV38"/>
<evidence type="ECO:0000259" key="2">
    <source>
        <dbReference type="Pfam" id="PF25597"/>
    </source>
</evidence>
<evidence type="ECO:0000313" key="4">
    <source>
        <dbReference type="Proteomes" id="UP001055439"/>
    </source>
</evidence>
<reference evidence="3" key="1">
    <citation type="submission" date="2022-05" db="EMBL/GenBank/DDBJ databases">
        <title>The Musa troglodytarum L. genome provides insights into the mechanism of non-climacteric behaviour and enrichment of carotenoids.</title>
        <authorList>
            <person name="Wang J."/>
        </authorList>
    </citation>
    <scope>NUCLEOTIDE SEQUENCE</scope>
    <source>
        <tissue evidence="3">Leaf</tissue>
    </source>
</reference>
<feature type="region of interest" description="Disordered" evidence="1">
    <location>
        <begin position="191"/>
        <end position="232"/>
    </location>
</feature>
<name>A0A9E7FV38_9LILI</name>
<dbReference type="PANTHER" id="PTHR32175">
    <property type="entry name" value="PROTEIN, PUTATIVE, EXPRESSED-RELATED"/>
    <property type="match status" value="1"/>
</dbReference>
<protein>
    <submittedName>
        <fullName evidence="3">Nodulation protein</fullName>
    </submittedName>
</protein>
<accession>A0A9E7FV38</accession>
<dbReference type="InterPro" id="IPR052796">
    <property type="entry name" value="Nod_factor_sulfotransferase"/>
</dbReference>
<feature type="domain" description="Retroviral polymerase SH3-like" evidence="2">
    <location>
        <begin position="114"/>
        <end position="174"/>
    </location>
</feature>
<dbReference type="EMBL" id="CP097507">
    <property type="protein sequence ID" value="URE00942.1"/>
    <property type="molecule type" value="Genomic_DNA"/>
</dbReference>
<sequence length="599" mass="68097">MIITKIVVEKFDRNVNFGMWQLKMEAILVQDGVDLALQGAEKIPDGMSEEDFTGMDKKARSSIILNLSDEVLREVATETTVKSMWDKLKALYMKRTVENCLYLKQSLYMLRMTEAYMHVNEGKLKPRAKKCIFLGYASGVKEYRLWCPDPKSPKFIISRDVIFDELSMLSSKEESTNCTNDSTQKQVELEIGSSDSFQSNSSTQRMPVDGPESTDKDDPEEERYSIAKDRPRRDIRPPQRYANLVAYALSVAEEIGGVGEPTTYSDAVSYDDSTKWLITMLTKPLSVYKFKQCLDLGLMENHARVVEYFSQRGVSVIFLFRRNLLRRLISQLANDHDRSTRQLHGTHKAHVHSESEANILARYKPRINTSELIPTLKHTDKFATDALAYFKSIPHIVLYYEDLVRNHTKLMDVLEFLRVPQRKLSEPLDSSPVSKLSYCTARRETAVTKAVLSSFSTPRSRETLPQRHPVDRSERWKFSLLTTFFSPMSLPMSRRHNRMLLLPQLHPSPLSAHSVTAARSPPNDRSKPSATPSTTIANLHLEVEHSLLCSLHRKITAVTLQPITASPRQRLPQPLLQPVATHSIVVAALPSSNRHCPPG</sequence>